<protein>
    <submittedName>
        <fullName evidence="3">Uncharacterized protein</fullName>
    </submittedName>
</protein>
<feature type="compositionally biased region" description="Pro residues" evidence="1">
    <location>
        <begin position="67"/>
        <end position="78"/>
    </location>
</feature>
<feature type="transmembrane region" description="Helical" evidence="2">
    <location>
        <begin position="92"/>
        <end position="111"/>
    </location>
</feature>
<evidence type="ECO:0000256" key="2">
    <source>
        <dbReference type="SAM" id="Phobius"/>
    </source>
</evidence>
<keyword evidence="2" id="KW-0472">Membrane</keyword>
<dbReference type="OrthoDB" id="3058001at2759"/>
<keyword evidence="2" id="KW-0812">Transmembrane</keyword>
<keyword evidence="2" id="KW-1133">Transmembrane helix</keyword>
<dbReference type="Proteomes" id="UP000298030">
    <property type="component" value="Unassembled WGS sequence"/>
</dbReference>
<sequence>MLDRLHFLAPPSDNTVDVLAVNEDDVRRIEPLLCSDIAMSDARWKSQAGLLPIATDGALGSALAPTTCPPRTTPPEEPPNVTERWHPKVTPYRFLITALVICLGTAKALTASAGGGLATSVTLEWISGIIVLLLTFFLTRYEAKEHATPAWFFKTDLIARVRRAGIGIPQYDTDERPLELVVRHAKLPVTGYRILVSAAAVSFGSVKATLSYTGYGAAPKAVDWVYGVIVTVV</sequence>
<name>A0A4Y7TGE4_COPMI</name>
<evidence type="ECO:0000313" key="3">
    <source>
        <dbReference type="EMBL" id="TEB33245.1"/>
    </source>
</evidence>
<organism evidence="3 4">
    <name type="scientific">Coprinellus micaceus</name>
    <name type="common">Glistening ink-cap mushroom</name>
    <name type="synonym">Coprinus micaceus</name>
    <dbReference type="NCBI Taxonomy" id="71717"/>
    <lineage>
        <taxon>Eukaryota</taxon>
        <taxon>Fungi</taxon>
        <taxon>Dikarya</taxon>
        <taxon>Basidiomycota</taxon>
        <taxon>Agaricomycotina</taxon>
        <taxon>Agaricomycetes</taxon>
        <taxon>Agaricomycetidae</taxon>
        <taxon>Agaricales</taxon>
        <taxon>Agaricineae</taxon>
        <taxon>Psathyrellaceae</taxon>
        <taxon>Coprinellus</taxon>
    </lineage>
</organism>
<feature type="region of interest" description="Disordered" evidence="1">
    <location>
        <begin position="65"/>
        <end position="84"/>
    </location>
</feature>
<comment type="caution">
    <text evidence="3">The sequence shown here is derived from an EMBL/GenBank/DDBJ whole genome shotgun (WGS) entry which is preliminary data.</text>
</comment>
<proteinExistence type="predicted"/>
<accession>A0A4Y7TGE4</accession>
<dbReference type="EMBL" id="QPFP01000013">
    <property type="protein sequence ID" value="TEB33245.1"/>
    <property type="molecule type" value="Genomic_DNA"/>
</dbReference>
<gene>
    <name evidence="3" type="ORF">FA13DRAFT_196258</name>
</gene>
<dbReference type="AlphaFoldDB" id="A0A4Y7TGE4"/>
<reference evidence="3 4" key="1">
    <citation type="journal article" date="2019" name="Nat. Ecol. Evol.">
        <title>Megaphylogeny resolves global patterns of mushroom evolution.</title>
        <authorList>
            <person name="Varga T."/>
            <person name="Krizsan K."/>
            <person name="Foldi C."/>
            <person name="Dima B."/>
            <person name="Sanchez-Garcia M."/>
            <person name="Sanchez-Ramirez S."/>
            <person name="Szollosi G.J."/>
            <person name="Szarkandi J.G."/>
            <person name="Papp V."/>
            <person name="Albert L."/>
            <person name="Andreopoulos W."/>
            <person name="Angelini C."/>
            <person name="Antonin V."/>
            <person name="Barry K.W."/>
            <person name="Bougher N.L."/>
            <person name="Buchanan P."/>
            <person name="Buyck B."/>
            <person name="Bense V."/>
            <person name="Catcheside P."/>
            <person name="Chovatia M."/>
            <person name="Cooper J."/>
            <person name="Damon W."/>
            <person name="Desjardin D."/>
            <person name="Finy P."/>
            <person name="Geml J."/>
            <person name="Haridas S."/>
            <person name="Hughes K."/>
            <person name="Justo A."/>
            <person name="Karasinski D."/>
            <person name="Kautmanova I."/>
            <person name="Kiss B."/>
            <person name="Kocsube S."/>
            <person name="Kotiranta H."/>
            <person name="LaButti K.M."/>
            <person name="Lechner B.E."/>
            <person name="Liimatainen K."/>
            <person name="Lipzen A."/>
            <person name="Lukacs Z."/>
            <person name="Mihaltcheva S."/>
            <person name="Morgado L.N."/>
            <person name="Niskanen T."/>
            <person name="Noordeloos M.E."/>
            <person name="Ohm R.A."/>
            <person name="Ortiz-Santana B."/>
            <person name="Ovrebo C."/>
            <person name="Racz N."/>
            <person name="Riley R."/>
            <person name="Savchenko A."/>
            <person name="Shiryaev A."/>
            <person name="Soop K."/>
            <person name="Spirin V."/>
            <person name="Szebenyi C."/>
            <person name="Tomsovsky M."/>
            <person name="Tulloss R.E."/>
            <person name="Uehling J."/>
            <person name="Grigoriev I.V."/>
            <person name="Vagvolgyi C."/>
            <person name="Papp T."/>
            <person name="Martin F.M."/>
            <person name="Miettinen O."/>
            <person name="Hibbett D.S."/>
            <person name="Nagy L.G."/>
        </authorList>
    </citation>
    <scope>NUCLEOTIDE SEQUENCE [LARGE SCALE GENOMIC DNA]</scope>
    <source>
        <strain evidence="3 4">FP101781</strain>
    </source>
</reference>
<keyword evidence="4" id="KW-1185">Reference proteome</keyword>
<evidence type="ECO:0000313" key="4">
    <source>
        <dbReference type="Proteomes" id="UP000298030"/>
    </source>
</evidence>
<feature type="transmembrane region" description="Helical" evidence="2">
    <location>
        <begin position="117"/>
        <end position="138"/>
    </location>
</feature>
<evidence type="ECO:0000256" key="1">
    <source>
        <dbReference type="SAM" id="MobiDB-lite"/>
    </source>
</evidence>